<dbReference type="InterPro" id="IPR011527">
    <property type="entry name" value="ABC1_TM_dom"/>
</dbReference>
<dbReference type="SUPFAM" id="SSF90123">
    <property type="entry name" value="ABC transporter transmembrane region"/>
    <property type="match status" value="1"/>
</dbReference>
<proteinExistence type="predicted"/>
<feature type="domain" description="ABC transporter" evidence="8">
    <location>
        <begin position="383"/>
        <end position="617"/>
    </location>
</feature>
<gene>
    <name evidence="10" type="ORF">ACFP57_13040</name>
</gene>
<keyword evidence="3" id="KW-0547">Nucleotide-binding</keyword>
<dbReference type="Pfam" id="PF00664">
    <property type="entry name" value="ABC_membrane"/>
    <property type="match status" value="1"/>
</dbReference>
<protein>
    <submittedName>
        <fullName evidence="10">ABC transporter ATP-binding protein</fullName>
    </submittedName>
</protein>
<dbReference type="Proteomes" id="UP001596266">
    <property type="component" value="Unassembled WGS sequence"/>
</dbReference>
<keyword evidence="4 10" id="KW-0067">ATP-binding</keyword>
<dbReference type="InterPro" id="IPR027417">
    <property type="entry name" value="P-loop_NTPase"/>
</dbReference>
<comment type="subcellular location">
    <subcellularLocation>
        <location evidence="1">Cell membrane</location>
        <topology evidence="1">Multi-pass membrane protein</topology>
    </subcellularLocation>
</comment>
<feature type="transmembrane region" description="Helical" evidence="7">
    <location>
        <begin position="313"/>
        <end position="330"/>
    </location>
</feature>
<keyword evidence="6 7" id="KW-0472">Membrane</keyword>
<dbReference type="PANTHER" id="PTHR43394:SF1">
    <property type="entry name" value="ATP-BINDING CASSETTE SUB-FAMILY B MEMBER 10, MITOCHONDRIAL"/>
    <property type="match status" value="1"/>
</dbReference>
<dbReference type="InterPro" id="IPR017871">
    <property type="entry name" value="ABC_transporter-like_CS"/>
</dbReference>
<dbReference type="Pfam" id="PF00005">
    <property type="entry name" value="ABC_tran"/>
    <property type="match status" value="1"/>
</dbReference>
<dbReference type="EMBL" id="JBHSUA010000024">
    <property type="protein sequence ID" value="MFC6397901.1"/>
    <property type="molecule type" value="Genomic_DNA"/>
</dbReference>
<evidence type="ECO:0000256" key="4">
    <source>
        <dbReference type="ARBA" id="ARBA00022840"/>
    </source>
</evidence>
<dbReference type="PANTHER" id="PTHR43394">
    <property type="entry name" value="ATP-DEPENDENT PERMEASE MDL1, MITOCHONDRIAL"/>
    <property type="match status" value="1"/>
</dbReference>
<sequence>MSTDTTQKRADQPQELDPRERWRGIAAEKVTEAELDQRSSGFLKARSRRLLGSLLKPYLGLVWVMGAAVIAENLARLASPWLVRRGIDHGIPALVQDDRATELISTVVLMLVALAVQSITRIWFLRTSGRVGQEALLDLRRRVFQHFQKLDVAFHDRYTSGRVVSRMTSDMDAIAELLAGGFDGLLTAILTLVGTSVMLLVLDLELGLMSLASMIFVGLLLRWFSTQSSRTFRTIRERSAQVIVHFVETMTGIKAVQSYRREQRNQELFAQLADDYGRANIRSFRLFAIFMPGIKLVGNVTIGLVLLWGGWRVMHGTMTLGVLTAFLLYLRNFYEPMQDIGQFYNTFQSASSALEKLSGVLDEESSVAAPADPTPLPEPKGKVDFDHVRFEYVDGRPVLPDLDLHIPAGQTVALVGTTGAGKTTIAKLIARFYDPTSGAVRLDDVDERWLSDDDLRRAVILVTQENFMFNGTIAENIEFGRPGATREQVEAAARAVGAHHFIEALPQGYDTPVAKRGERLSAGQRQLVAFSRAFLADPAVLILDEATSSLDIPSERLVQHALKTLLASRTAVIIAHRLSTVEIADRVLVLEHGKVLEDGSPADLMGQAGGRYASLHDAWIASLA</sequence>
<dbReference type="GO" id="GO:0005524">
    <property type="term" value="F:ATP binding"/>
    <property type="evidence" value="ECO:0007669"/>
    <property type="project" value="UniProtKB-KW"/>
</dbReference>
<feature type="transmembrane region" description="Helical" evidence="7">
    <location>
        <begin position="177"/>
        <end position="200"/>
    </location>
</feature>
<dbReference type="InterPro" id="IPR003593">
    <property type="entry name" value="AAA+_ATPase"/>
</dbReference>
<evidence type="ECO:0000256" key="6">
    <source>
        <dbReference type="ARBA" id="ARBA00023136"/>
    </source>
</evidence>
<feature type="transmembrane region" description="Helical" evidence="7">
    <location>
        <begin position="206"/>
        <end position="224"/>
    </location>
</feature>
<evidence type="ECO:0000313" key="10">
    <source>
        <dbReference type="EMBL" id="MFC6397901.1"/>
    </source>
</evidence>
<name>A0ABW1X7R3_9ACTN</name>
<keyword evidence="5 7" id="KW-1133">Transmembrane helix</keyword>
<evidence type="ECO:0000256" key="5">
    <source>
        <dbReference type="ARBA" id="ARBA00022989"/>
    </source>
</evidence>
<dbReference type="InterPro" id="IPR036640">
    <property type="entry name" value="ABC1_TM_sf"/>
</dbReference>
<dbReference type="SUPFAM" id="SSF52540">
    <property type="entry name" value="P-loop containing nucleoside triphosphate hydrolases"/>
    <property type="match status" value="1"/>
</dbReference>
<dbReference type="RefSeq" id="WP_343886883.1">
    <property type="nucleotide sequence ID" value="NZ_BAAAKI010000025.1"/>
</dbReference>
<dbReference type="SMART" id="SM00382">
    <property type="entry name" value="AAA"/>
    <property type="match status" value="1"/>
</dbReference>
<accession>A0ABW1X7R3</accession>
<feature type="transmembrane region" description="Helical" evidence="7">
    <location>
        <begin position="58"/>
        <end position="83"/>
    </location>
</feature>
<keyword evidence="11" id="KW-1185">Reference proteome</keyword>
<dbReference type="CDD" id="cd18546">
    <property type="entry name" value="ABC_6TM_Rv0194_D2_like"/>
    <property type="match status" value="1"/>
</dbReference>
<feature type="transmembrane region" description="Helical" evidence="7">
    <location>
        <begin position="103"/>
        <end position="124"/>
    </location>
</feature>
<dbReference type="InterPro" id="IPR039421">
    <property type="entry name" value="Type_1_exporter"/>
</dbReference>
<evidence type="ECO:0000313" key="11">
    <source>
        <dbReference type="Proteomes" id="UP001596266"/>
    </source>
</evidence>
<feature type="transmembrane region" description="Helical" evidence="7">
    <location>
        <begin position="286"/>
        <end position="307"/>
    </location>
</feature>
<organism evidence="10 11">
    <name type="scientific">Luteococcus sanguinis</name>
    <dbReference type="NCBI Taxonomy" id="174038"/>
    <lineage>
        <taxon>Bacteria</taxon>
        <taxon>Bacillati</taxon>
        <taxon>Actinomycetota</taxon>
        <taxon>Actinomycetes</taxon>
        <taxon>Propionibacteriales</taxon>
        <taxon>Propionibacteriaceae</taxon>
        <taxon>Luteococcus</taxon>
    </lineage>
</organism>
<evidence type="ECO:0000256" key="7">
    <source>
        <dbReference type="SAM" id="Phobius"/>
    </source>
</evidence>
<dbReference type="PROSITE" id="PS00211">
    <property type="entry name" value="ABC_TRANSPORTER_1"/>
    <property type="match status" value="1"/>
</dbReference>
<keyword evidence="2 7" id="KW-0812">Transmembrane</keyword>
<dbReference type="Gene3D" id="1.20.1560.10">
    <property type="entry name" value="ABC transporter type 1, transmembrane domain"/>
    <property type="match status" value="1"/>
</dbReference>
<evidence type="ECO:0000259" key="9">
    <source>
        <dbReference type="PROSITE" id="PS50929"/>
    </source>
</evidence>
<dbReference type="Gene3D" id="3.40.50.300">
    <property type="entry name" value="P-loop containing nucleotide triphosphate hydrolases"/>
    <property type="match status" value="1"/>
</dbReference>
<dbReference type="PROSITE" id="PS50929">
    <property type="entry name" value="ABC_TM1F"/>
    <property type="match status" value="1"/>
</dbReference>
<dbReference type="InterPro" id="IPR003439">
    <property type="entry name" value="ABC_transporter-like_ATP-bd"/>
</dbReference>
<dbReference type="PROSITE" id="PS50893">
    <property type="entry name" value="ABC_TRANSPORTER_2"/>
    <property type="match status" value="1"/>
</dbReference>
<evidence type="ECO:0000256" key="1">
    <source>
        <dbReference type="ARBA" id="ARBA00004651"/>
    </source>
</evidence>
<evidence type="ECO:0000259" key="8">
    <source>
        <dbReference type="PROSITE" id="PS50893"/>
    </source>
</evidence>
<evidence type="ECO:0000256" key="3">
    <source>
        <dbReference type="ARBA" id="ARBA00022741"/>
    </source>
</evidence>
<feature type="domain" description="ABC transmembrane type-1" evidence="9">
    <location>
        <begin position="63"/>
        <end position="349"/>
    </location>
</feature>
<comment type="caution">
    <text evidence="10">The sequence shown here is derived from an EMBL/GenBank/DDBJ whole genome shotgun (WGS) entry which is preliminary data.</text>
</comment>
<reference evidence="11" key="1">
    <citation type="journal article" date="2019" name="Int. J. Syst. Evol. Microbiol.">
        <title>The Global Catalogue of Microorganisms (GCM) 10K type strain sequencing project: providing services to taxonomists for standard genome sequencing and annotation.</title>
        <authorList>
            <consortium name="The Broad Institute Genomics Platform"/>
            <consortium name="The Broad Institute Genome Sequencing Center for Infectious Disease"/>
            <person name="Wu L."/>
            <person name="Ma J."/>
        </authorList>
    </citation>
    <scope>NUCLEOTIDE SEQUENCE [LARGE SCALE GENOMIC DNA]</scope>
    <source>
        <strain evidence="11">CGMCC 1.15277</strain>
    </source>
</reference>
<evidence type="ECO:0000256" key="2">
    <source>
        <dbReference type="ARBA" id="ARBA00022692"/>
    </source>
</evidence>